<dbReference type="Proteomes" id="UP000188219">
    <property type="component" value="Chromosome"/>
</dbReference>
<dbReference type="KEGG" id="maga:Mag101_01255"/>
<evidence type="ECO:0000313" key="2">
    <source>
        <dbReference type="EMBL" id="AQQ66426.1"/>
    </source>
</evidence>
<reference evidence="2" key="1">
    <citation type="submission" date="2017-02" db="EMBL/GenBank/DDBJ databases">
        <title>Genome of Microbulbifer agarilyticus GP101.</title>
        <authorList>
            <person name="Jung J."/>
            <person name="Bae S.S."/>
            <person name="Baek K."/>
        </authorList>
    </citation>
    <scope>NUCLEOTIDE SEQUENCE [LARGE SCALE GENOMIC DNA]</scope>
    <source>
        <strain evidence="2">GP101</strain>
    </source>
</reference>
<gene>
    <name evidence="2" type="ORF">Mag101_01255</name>
</gene>
<dbReference type="Pfam" id="PF06961">
    <property type="entry name" value="DUF1294"/>
    <property type="match status" value="1"/>
</dbReference>
<sequence>MLFQFFIATAFLGGLIFAISINRYPLEMLYLIGTLSIFTMLVYGWDKLAALTARRRTSENTLHLLSFIGGWPGALLGQALFNHKTSKQPFRQIFWVCVFSNLAFIAWTFTSNGGYFLYSRIWDIKQALREVSVIVQ</sequence>
<feature type="transmembrane region" description="Helical" evidence="1">
    <location>
        <begin position="93"/>
        <end position="118"/>
    </location>
</feature>
<protein>
    <recommendedName>
        <fullName evidence="4">DNA-binding protein</fullName>
    </recommendedName>
</protein>
<keyword evidence="1" id="KW-0472">Membrane</keyword>
<keyword evidence="3" id="KW-1185">Reference proteome</keyword>
<name>A0A1Q2M193_9GAMM</name>
<evidence type="ECO:0008006" key="4">
    <source>
        <dbReference type="Google" id="ProtNLM"/>
    </source>
</evidence>
<keyword evidence="1" id="KW-0812">Transmembrane</keyword>
<feature type="transmembrane region" description="Helical" evidence="1">
    <location>
        <begin position="28"/>
        <end position="50"/>
    </location>
</feature>
<proteinExistence type="predicted"/>
<dbReference type="RefSeq" id="WP_198040043.1">
    <property type="nucleotide sequence ID" value="NZ_CP019650.1"/>
</dbReference>
<evidence type="ECO:0000256" key="1">
    <source>
        <dbReference type="SAM" id="Phobius"/>
    </source>
</evidence>
<keyword evidence="1" id="KW-1133">Transmembrane helix</keyword>
<dbReference type="AlphaFoldDB" id="A0A1Q2M193"/>
<evidence type="ECO:0000313" key="3">
    <source>
        <dbReference type="Proteomes" id="UP000188219"/>
    </source>
</evidence>
<organism evidence="2 3">
    <name type="scientific">Microbulbifer agarilyticus</name>
    <dbReference type="NCBI Taxonomy" id="260552"/>
    <lineage>
        <taxon>Bacteria</taxon>
        <taxon>Pseudomonadati</taxon>
        <taxon>Pseudomonadota</taxon>
        <taxon>Gammaproteobacteria</taxon>
        <taxon>Cellvibrionales</taxon>
        <taxon>Microbulbiferaceae</taxon>
        <taxon>Microbulbifer</taxon>
    </lineage>
</organism>
<dbReference type="EMBL" id="CP019650">
    <property type="protein sequence ID" value="AQQ66426.1"/>
    <property type="molecule type" value="Genomic_DNA"/>
</dbReference>
<dbReference type="InterPro" id="IPR010718">
    <property type="entry name" value="DUF1294"/>
</dbReference>
<feature type="transmembrane region" description="Helical" evidence="1">
    <location>
        <begin position="62"/>
        <end position="81"/>
    </location>
</feature>
<accession>A0A1Q2M193</accession>